<dbReference type="AlphaFoldDB" id="A0AAC9NQA0"/>
<reference evidence="2 3" key="1">
    <citation type="submission" date="2016-11" db="EMBL/GenBank/DDBJ databases">
        <authorList>
            <person name="Hagglund E."/>
            <person name="Bystrom M."/>
            <person name="Naslund J."/>
            <person name="Stenberg P."/>
            <person name="Sjodin A."/>
        </authorList>
    </citation>
    <scope>NUCLEOTIDE SEQUENCE [LARGE SCALE GENOMIC DNA]</scope>
    <source>
        <strain evidence="2 3">CCUG 58020</strain>
    </source>
</reference>
<name>A0AAC9NQA0_9GAMM</name>
<proteinExistence type="predicted"/>
<dbReference type="PROSITE" id="PS51257">
    <property type="entry name" value="PROKAR_LIPOPROTEIN"/>
    <property type="match status" value="1"/>
</dbReference>
<sequence>MLKKLTPLVYLIVLVLSGCASSGPQQPNLTPLQIQLMQTKVFNVDLRTAFDATVTVMQNLGYIIQDANFDTGIITAKSTQTANFWGDSEYTEATAFIQPYRQSNKNSSIRINFVVYNSMPNPNQGGAPINTSSAILDPQAYENAFAKIQQQIFVQTGISPVLTQPIQQVS</sequence>
<feature type="signal peptide" evidence="1">
    <location>
        <begin position="1"/>
        <end position="22"/>
    </location>
</feature>
<evidence type="ECO:0008006" key="4">
    <source>
        <dbReference type="Google" id="ProtNLM"/>
    </source>
</evidence>
<evidence type="ECO:0000313" key="3">
    <source>
        <dbReference type="Proteomes" id="UP000182459"/>
    </source>
</evidence>
<evidence type="ECO:0000313" key="2">
    <source>
        <dbReference type="EMBL" id="APD50892.1"/>
    </source>
</evidence>
<dbReference type="KEGG" id="fhi:FSC454_07155"/>
<feature type="chain" id="PRO_5042286701" description="LPS-assembly lipoprotein LptE" evidence="1">
    <location>
        <begin position="23"/>
        <end position="170"/>
    </location>
</feature>
<dbReference type="RefSeq" id="WP_066047331.1">
    <property type="nucleotide sequence ID" value="NZ_CP018093.1"/>
</dbReference>
<dbReference type="Proteomes" id="UP000182459">
    <property type="component" value="Chromosome"/>
</dbReference>
<protein>
    <recommendedName>
        <fullName evidence="4">LPS-assembly lipoprotein LptE</fullName>
    </recommendedName>
</protein>
<evidence type="ECO:0000256" key="1">
    <source>
        <dbReference type="SAM" id="SignalP"/>
    </source>
</evidence>
<accession>A0AAC9NQA0</accession>
<dbReference type="EMBL" id="CP018093">
    <property type="protein sequence ID" value="APD50892.1"/>
    <property type="molecule type" value="Genomic_DNA"/>
</dbReference>
<gene>
    <name evidence="2" type="ORF">FSC454_07155</name>
</gene>
<organism evidence="2 3">
    <name type="scientific">Francisella hispaniensis FSC454</name>
    <dbReference type="NCBI Taxonomy" id="1088883"/>
    <lineage>
        <taxon>Bacteria</taxon>
        <taxon>Pseudomonadati</taxon>
        <taxon>Pseudomonadota</taxon>
        <taxon>Gammaproteobacteria</taxon>
        <taxon>Thiotrichales</taxon>
        <taxon>Francisellaceae</taxon>
        <taxon>Francisella</taxon>
    </lineage>
</organism>
<keyword evidence="3" id="KW-1185">Reference proteome</keyword>
<keyword evidence="1" id="KW-0732">Signal</keyword>